<sequence length="326" mass="37182">MIPKVSVVVPTYKRPDYLERCLRALLSLDFIAADFEIIIVDDANSAATRQQVEELAQRSQSDGYTIMYVPMAGALHGPAAARNAGWQQARGEIIAFIDDDCIPELSWLKAGVAAFDDDLAAVAGKIVVPLQHEYTDYEYSVSQLSQAEFVTANCFYRRSVLQRLSGFDARYRRSWCEDTDLFFKLLEHNLPYLKVPAAIVMHPVRPARWGTSLRQQKKGLYEALLFKKHPALYRERIQAKPLWGYYCTFGVFLLFLAGLLAGLWLLAVIALCAWLYMTTRLCIQRLQKTSRAPLHVLEMFITSALIPPLAIFWRCYGMLKFHVLFL</sequence>
<reference evidence="4" key="1">
    <citation type="submission" date="2018-12" db="EMBL/GenBank/DDBJ databases">
        <title>Tengunoibacter tsumagoiensis gen. nov., sp. nov., Dictyobacter kobayashii sp. nov., D. alpinus sp. nov., and D. joshuensis sp. nov. and description of Dictyobacteraceae fam. nov. within the order Ktedonobacterales isolated from Tengu-no-mugimeshi.</title>
        <authorList>
            <person name="Wang C.M."/>
            <person name="Zheng Y."/>
            <person name="Sakai Y."/>
            <person name="Toyoda A."/>
            <person name="Minakuchi Y."/>
            <person name="Abe K."/>
            <person name="Yokota A."/>
            <person name="Yabe S."/>
        </authorList>
    </citation>
    <scope>NUCLEOTIDE SEQUENCE [LARGE SCALE GENOMIC DNA]</scope>
    <source>
        <strain evidence="4">Uno11</strain>
    </source>
</reference>
<dbReference type="Proteomes" id="UP000287188">
    <property type="component" value="Unassembled WGS sequence"/>
</dbReference>
<keyword evidence="4" id="KW-1185">Reference proteome</keyword>
<keyword evidence="1" id="KW-0472">Membrane</keyword>
<dbReference type="InterPro" id="IPR001173">
    <property type="entry name" value="Glyco_trans_2-like"/>
</dbReference>
<name>A0A402AYZ5_9CHLR</name>
<dbReference type="PANTHER" id="PTHR43685:SF3">
    <property type="entry name" value="SLR2126 PROTEIN"/>
    <property type="match status" value="1"/>
</dbReference>
<feature type="transmembrane region" description="Helical" evidence="1">
    <location>
        <begin position="243"/>
        <end position="276"/>
    </location>
</feature>
<feature type="domain" description="Glycosyltransferase 2-like" evidence="2">
    <location>
        <begin position="6"/>
        <end position="142"/>
    </location>
</feature>
<proteinExistence type="predicted"/>
<dbReference type="CDD" id="cd00761">
    <property type="entry name" value="Glyco_tranf_GTA_type"/>
    <property type="match status" value="1"/>
</dbReference>
<organism evidence="3 4">
    <name type="scientific">Dictyobacter kobayashii</name>
    <dbReference type="NCBI Taxonomy" id="2014872"/>
    <lineage>
        <taxon>Bacteria</taxon>
        <taxon>Bacillati</taxon>
        <taxon>Chloroflexota</taxon>
        <taxon>Ktedonobacteria</taxon>
        <taxon>Ktedonobacterales</taxon>
        <taxon>Dictyobacteraceae</taxon>
        <taxon>Dictyobacter</taxon>
    </lineage>
</organism>
<dbReference type="InterPro" id="IPR050834">
    <property type="entry name" value="Glycosyltransf_2"/>
</dbReference>
<keyword evidence="1" id="KW-0812">Transmembrane</keyword>
<dbReference type="RefSeq" id="WP_126557531.1">
    <property type="nucleotide sequence ID" value="NZ_BIFS01000002.1"/>
</dbReference>
<evidence type="ECO:0000313" key="4">
    <source>
        <dbReference type="Proteomes" id="UP000287188"/>
    </source>
</evidence>
<dbReference type="AlphaFoldDB" id="A0A402AYZ5"/>
<dbReference type="Pfam" id="PF00535">
    <property type="entry name" value="Glycos_transf_2"/>
    <property type="match status" value="1"/>
</dbReference>
<keyword evidence="1" id="KW-1133">Transmembrane helix</keyword>
<comment type="caution">
    <text evidence="3">The sequence shown here is derived from an EMBL/GenBank/DDBJ whole genome shotgun (WGS) entry which is preliminary data.</text>
</comment>
<feature type="transmembrane region" description="Helical" evidence="1">
    <location>
        <begin position="296"/>
        <end position="319"/>
    </location>
</feature>
<dbReference type="SUPFAM" id="SSF53448">
    <property type="entry name" value="Nucleotide-diphospho-sugar transferases"/>
    <property type="match status" value="1"/>
</dbReference>
<dbReference type="GO" id="GO:0016740">
    <property type="term" value="F:transferase activity"/>
    <property type="evidence" value="ECO:0007669"/>
    <property type="project" value="UniProtKB-KW"/>
</dbReference>
<keyword evidence="3" id="KW-0808">Transferase</keyword>
<accession>A0A402AYZ5</accession>
<gene>
    <name evidence="3" type="ORF">KDK_80870</name>
</gene>
<evidence type="ECO:0000259" key="2">
    <source>
        <dbReference type="Pfam" id="PF00535"/>
    </source>
</evidence>
<dbReference type="Gene3D" id="3.90.550.10">
    <property type="entry name" value="Spore Coat Polysaccharide Biosynthesis Protein SpsA, Chain A"/>
    <property type="match status" value="1"/>
</dbReference>
<evidence type="ECO:0000313" key="3">
    <source>
        <dbReference type="EMBL" id="GCE24287.1"/>
    </source>
</evidence>
<dbReference type="OrthoDB" id="9771846at2"/>
<dbReference type="InterPro" id="IPR029044">
    <property type="entry name" value="Nucleotide-diphossugar_trans"/>
</dbReference>
<evidence type="ECO:0000256" key="1">
    <source>
        <dbReference type="SAM" id="Phobius"/>
    </source>
</evidence>
<dbReference type="PANTHER" id="PTHR43685">
    <property type="entry name" value="GLYCOSYLTRANSFERASE"/>
    <property type="match status" value="1"/>
</dbReference>
<dbReference type="EMBL" id="BIFS01000002">
    <property type="protein sequence ID" value="GCE24287.1"/>
    <property type="molecule type" value="Genomic_DNA"/>
</dbReference>
<protein>
    <submittedName>
        <fullName evidence="3">Glycosyl transferase</fullName>
    </submittedName>
</protein>